<reference evidence="13" key="1">
    <citation type="submission" date="2014-06" db="EMBL/GenBank/DDBJ databases">
        <title>Molecular characterization of a novel Potexvirus on yam.</title>
        <authorList>
            <person name="Zou C."/>
            <person name="Meng J."/>
            <person name="Yao Z."/>
            <person name="Chen B."/>
        </authorList>
    </citation>
    <scope>NUCLEOTIDE SEQUENCE</scope>
    <source>
        <strain evidence="13">WX1</strain>
    </source>
</reference>
<evidence type="ECO:0000313" key="13">
    <source>
        <dbReference type="EMBL" id="AJD23419.1"/>
    </source>
</evidence>
<proteinExistence type="inferred from homology"/>
<evidence type="ECO:0000256" key="6">
    <source>
        <dbReference type="ARBA" id="ARBA00022870"/>
    </source>
</evidence>
<comment type="subcellular location">
    <subcellularLocation>
        <location evidence="1">Host endoplasmic reticulum membrane</location>
    </subcellularLocation>
</comment>
<keyword evidence="9" id="KW-0472">Membrane</keyword>
<keyword evidence="10" id="KW-1038">Host endoplasmic reticulum</keyword>
<keyword evidence="6" id="KW-1043">Host membrane</keyword>
<keyword evidence="4" id="KW-0813">Transport</keyword>
<evidence type="ECO:0000256" key="5">
    <source>
        <dbReference type="ARBA" id="ARBA00022692"/>
    </source>
</evidence>
<keyword evidence="5" id="KW-0812">Transmembrane</keyword>
<evidence type="ECO:0000256" key="4">
    <source>
        <dbReference type="ARBA" id="ARBA00022448"/>
    </source>
</evidence>
<keyword evidence="8" id="KW-0916">Viral movement protein</keyword>
<name>A0A0B4VLP7_9VIRU</name>
<evidence type="ECO:0000256" key="8">
    <source>
        <dbReference type="ARBA" id="ARBA00023031"/>
    </source>
</evidence>
<comment type="function">
    <text evidence="11">Plays a role in viral cell-to-cell propagation, by facilitating genome transport to neighboring plant cells through plasmosdesmata. May induce the formation of granular vesicles derived from the Endoplasmic reticulum, which align on actin filaments.</text>
</comment>
<dbReference type="Pfam" id="PF02495">
    <property type="entry name" value="TGBp3"/>
    <property type="match status" value="1"/>
</dbReference>
<evidence type="ECO:0000256" key="10">
    <source>
        <dbReference type="ARBA" id="ARBA00023184"/>
    </source>
</evidence>
<evidence type="ECO:0000256" key="1">
    <source>
        <dbReference type="ARBA" id="ARBA00004625"/>
    </source>
</evidence>
<evidence type="ECO:0000256" key="2">
    <source>
        <dbReference type="ARBA" id="ARBA00010355"/>
    </source>
</evidence>
<protein>
    <recommendedName>
        <fullName evidence="3">Movement protein TGBp3</fullName>
    </recommendedName>
    <alternativeName>
        <fullName evidence="12">Triple gene block 3 protein</fullName>
    </alternativeName>
</protein>
<organism evidence="13">
    <name type="scientific">Yam virus X</name>
    <dbReference type="NCBI Taxonomy" id="1503864"/>
    <lineage>
        <taxon>Viruses</taxon>
        <taxon>Riboviria</taxon>
        <taxon>Orthornavirae</taxon>
        <taxon>Kitrinoviricota</taxon>
        <taxon>Alsuviricetes</taxon>
        <taxon>Tymovirales</taxon>
        <taxon>Alphaflexiviridae</taxon>
        <taxon>Potexvirus</taxon>
        <taxon>Potexvirus ecsdioscoreae</taxon>
    </lineage>
</organism>
<dbReference type="GO" id="GO:0044167">
    <property type="term" value="C:host cell endoplasmic reticulum membrane"/>
    <property type="evidence" value="ECO:0007669"/>
    <property type="project" value="UniProtKB-SubCell"/>
</dbReference>
<dbReference type="EMBL" id="KM009120">
    <property type="protein sequence ID" value="AJD23419.1"/>
    <property type="molecule type" value="Genomic_RNA"/>
</dbReference>
<evidence type="ECO:0000256" key="7">
    <source>
        <dbReference type="ARBA" id="ARBA00022989"/>
    </source>
</evidence>
<dbReference type="InterPro" id="IPR003411">
    <property type="entry name" value="TGBp3"/>
</dbReference>
<evidence type="ECO:0000256" key="12">
    <source>
        <dbReference type="ARBA" id="ARBA00033148"/>
    </source>
</evidence>
<accession>A0A0B4VLP7</accession>
<comment type="similarity">
    <text evidence="2">Belongs to the Tymovirales TGBp3 protein family.</text>
</comment>
<evidence type="ECO:0000256" key="3">
    <source>
        <dbReference type="ARBA" id="ARBA00013812"/>
    </source>
</evidence>
<evidence type="ECO:0000256" key="11">
    <source>
        <dbReference type="ARBA" id="ARBA00025270"/>
    </source>
</evidence>
<sequence>MSPVLIATGVLVALVMYVCLLRIESTPCIIRITGESITISSCNITPELLQAVQSLQPLHIDGLSFLNN</sequence>
<evidence type="ECO:0000256" key="9">
    <source>
        <dbReference type="ARBA" id="ARBA00023136"/>
    </source>
</evidence>
<keyword evidence="7" id="KW-1133">Transmembrane helix</keyword>
<dbReference type="GO" id="GO:0046740">
    <property type="term" value="P:transport of virus in host, cell to cell"/>
    <property type="evidence" value="ECO:0007669"/>
    <property type="project" value="UniProtKB-KW"/>
</dbReference>